<evidence type="ECO:0000313" key="1">
    <source>
        <dbReference type="EMBL" id="OKP14748.1"/>
    </source>
</evidence>
<sequence length="99" mass="11139">MADSNGRQRTTVPFRTAEHFVNLPWQVMSGRYRTTVYTDLHFQPCHGWSIKPDTRPSDTVAFQGLLRPTLPDWPSAQDCPGIDFIATPTSTSRPFASLS</sequence>
<organism evidence="1 2">
    <name type="scientific">Penicillium subrubescens</name>
    <dbReference type="NCBI Taxonomy" id="1316194"/>
    <lineage>
        <taxon>Eukaryota</taxon>
        <taxon>Fungi</taxon>
        <taxon>Dikarya</taxon>
        <taxon>Ascomycota</taxon>
        <taxon>Pezizomycotina</taxon>
        <taxon>Eurotiomycetes</taxon>
        <taxon>Eurotiomycetidae</taxon>
        <taxon>Eurotiales</taxon>
        <taxon>Aspergillaceae</taxon>
        <taxon>Penicillium</taxon>
    </lineage>
</organism>
<protein>
    <submittedName>
        <fullName evidence="1">Uncharacterized protein</fullName>
    </submittedName>
</protein>
<evidence type="ECO:0000313" key="2">
    <source>
        <dbReference type="Proteomes" id="UP000186955"/>
    </source>
</evidence>
<gene>
    <name evidence="1" type="ORF">PENSUB_11506</name>
</gene>
<dbReference type="EMBL" id="MNBE01000071">
    <property type="protein sequence ID" value="OKP14748.1"/>
    <property type="molecule type" value="Genomic_DNA"/>
</dbReference>
<proteinExistence type="predicted"/>
<name>A0A1Q5UQJ5_9EURO</name>
<dbReference type="Proteomes" id="UP000186955">
    <property type="component" value="Unassembled WGS sequence"/>
</dbReference>
<comment type="caution">
    <text evidence="1">The sequence shown here is derived from an EMBL/GenBank/DDBJ whole genome shotgun (WGS) entry which is preliminary data.</text>
</comment>
<keyword evidence="2" id="KW-1185">Reference proteome</keyword>
<dbReference type="AlphaFoldDB" id="A0A1Q5UQJ5"/>
<accession>A0A1Q5UQJ5</accession>
<reference evidence="1 2" key="1">
    <citation type="submission" date="2016-10" db="EMBL/GenBank/DDBJ databases">
        <title>Genome sequence of the ascomycete fungus Penicillium subrubescens.</title>
        <authorList>
            <person name="De Vries R.P."/>
            <person name="Peng M."/>
            <person name="Dilokpimol A."/>
            <person name="Hilden K."/>
            <person name="Makela M.R."/>
            <person name="Grigoriev I."/>
            <person name="Riley R."/>
            <person name="Granchi Z."/>
        </authorList>
    </citation>
    <scope>NUCLEOTIDE SEQUENCE [LARGE SCALE GENOMIC DNA]</scope>
    <source>
        <strain evidence="1 2">CBS 132785</strain>
    </source>
</reference>